<sequence>MGVNQIDVFAHVLPPRFLAQMLQLAPDALDRNAWMRHPLLTDMAARAVAVPADERQVISAAVRMIEDDVATNDQLMGIQRFTRALGRSRSTFMALTTYCTGPMHRWGLRPMVRGPRFGRPLRPRLCLRWISDAY</sequence>
<organism evidence="1 2">
    <name type="scientific">Lacticaseibacillus thailandensis DSM 22698 = JCM 13996</name>
    <dbReference type="NCBI Taxonomy" id="1423810"/>
    <lineage>
        <taxon>Bacteria</taxon>
        <taxon>Bacillati</taxon>
        <taxon>Bacillota</taxon>
        <taxon>Bacilli</taxon>
        <taxon>Lactobacillales</taxon>
        <taxon>Lactobacillaceae</taxon>
        <taxon>Lacticaseibacillus</taxon>
    </lineage>
</organism>
<dbReference type="Proteomes" id="UP000051789">
    <property type="component" value="Unassembled WGS sequence"/>
</dbReference>
<dbReference type="AlphaFoldDB" id="A0A0R2C6F4"/>
<dbReference type="PATRIC" id="fig|1423810.4.peg.984"/>
<evidence type="ECO:0000313" key="1">
    <source>
        <dbReference type="EMBL" id="KRM87455.1"/>
    </source>
</evidence>
<evidence type="ECO:0000313" key="2">
    <source>
        <dbReference type="Proteomes" id="UP000051789"/>
    </source>
</evidence>
<gene>
    <name evidence="1" type="ORF">FD19_GL000959</name>
</gene>
<dbReference type="EMBL" id="AYZK01000002">
    <property type="protein sequence ID" value="KRM87455.1"/>
    <property type="molecule type" value="Genomic_DNA"/>
</dbReference>
<reference evidence="1 2" key="1">
    <citation type="journal article" date="2015" name="Genome Announc.">
        <title>Expanding the biotechnology potential of lactobacilli through comparative genomics of 213 strains and associated genera.</title>
        <authorList>
            <person name="Sun Z."/>
            <person name="Harris H.M."/>
            <person name="McCann A."/>
            <person name="Guo C."/>
            <person name="Argimon S."/>
            <person name="Zhang W."/>
            <person name="Yang X."/>
            <person name="Jeffery I.B."/>
            <person name="Cooney J.C."/>
            <person name="Kagawa T.F."/>
            <person name="Liu W."/>
            <person name="Song Y."/>
            <person name="Salvetti E."/>
            <person name="Wrobel A."/>
            <person name="Rasinkangas P."/>
            <person name="Parkhill J."/>
            <person name="Rea M.C."/>
            <person name="O'Sullivan O."/>
            <person name="Ritari J."/>
            <person name="Douillard F.P."/>
            <person name="Paul Ross R."/>
            <person name="Yang R."/>
            <person name="Briner A.E."/>
            <person name="Felis G.E."/>
            <person name="de Vos W.M."/>
            <person name="Barrangou R."/>
            <person name="Klaenhammer T.R."/>
            <person name="Caufield P.W."/>
            <person name="Cui Y."/>
            <person name="Zhang H."/>
            <person name="O'Toole P.W."/>
        </authorList>
    </citation>
    <scope>NUCLEOTIDE SEQUENCE [LARGE SCALE GENOMIC DNA]</scope>
    <source>
        <strain evidence="1 2">DSM 22698</strain>
    </source>
</reference>
<dbReference type="RefSeq" id="WP_054749956.1">
    <property type="nucleotide sequence ID" value="NZ_AYZK01000002.1"/>
</dbReference>
<keyword evidence="2" id="KW-1185">Reference proteome</keyword>
<dbReference type="OrthoDB" id="9777673at2"/>
<protein>
    <submittedName>
        <fullName evidence="1">Uncharacterized protein</fullName>
    </submittedName>
</protein>
<proteinExistence type="predicted"/>
<accession>A0A0R2C6F4</accession>
<name>A0A0R2C6F4_9LACO</name>
<dbReference type="STRING" id="1423810.FD19_GL000959"/>
<comment type="caution">
    <text evidence="1">The sequence shown here is derived from an EMBL/GenBank/DDBJ whole genome shotgun (WGS) entry which is preliminary data.</text>
</comment>